<protein>
    <recommendedName>
        <fullName evidence="7">Peptide hydrolase</fullName>
        <ecNumber evidence="7">3.4.-.-</ecNumber>
    </recommendedName>
</protein>
<keyword evidence="7" id="KW-0732">Signal</keyword>
<dbReference type="Gene3D" id="3.40.630.10">
    <property type="entry name" value="Zn peptidases"/>
    <property type="match status" value="1"/>
</dbReference>
<name>A0A2C5YZE7_9HYPO</name>
<evidence type="ECO:0000256" key="3">
    <source>
        <dbReference type="ARBA" id="ARBA00022670"/>
    </source>
</evidence>
<keyword evidence="5 7" id="KW-0378">Hydrolase</keyword>
<dbReference type="Gene3D" id="3.50.30.30">
    <property type="match status" value="1"/>
</dbReference>
<evidence type="ECO:0000313" key="11">
    <source>
        <dbReference type="Proteomes" id="UP000224854"/>
    </source>
</evidence>
<dbReference type="InterPro" id="IPR007484">
    <property type="entry name" value="Peptidase_M28"/>
</dbReference>
<dbReference type="GO" id="GO:0008235">
    <property type="term" value="F:metalloexopeptidase activity"/>
    <property type="evidence" value="ECO:0007669"/>
    <property type="project" value="InterPro"/>
</dbReference>
<keyword evidence="3 7" id="KW-0645">Protease</keyword>
<evidence type="ECO:0000256" key="4">
    <source>
        <dbReference type="ARBA" id="ARBA00022723"/>
    </source>
</evidence>
<evidence type="ECO:0000256" key="1">
    <source>
        <dbReference type="ARBA" id="ARBA00001947"/>
    </source>
</evidence>
<evidence type="ECO:0000313" key="10">
    <source>
        <dbReference type="EMBL" id="PHH83478.1"/>
    </source>
</evidence>
<feature type="domain" description="Peptidase M28" evidence="9">
    <location>
        <begin position="250"/>
        <end position="439"/>
    </location>
</feature>
<comment type="caution">
    <text evidence="10">The sequence shown here is derived from an EMBL/GenBank/DDBJ whole genome shotgun (WGS) entry which is preliminary data.</text>
</comment>
<dbReference type="EC" id="3.4.-.-" evidence="7"/>
<dbReference type="InterPro" id="IPR003137">
    <property type="entry name" value="PA_domain"/>
</dbReference>
<dbReference type="EMBL" id="NJEU01000011">
    <property type="protein sequence ID" value="PHH83478.1"/>
    <property type="molecule type" value="Genomic_DNA"/>
</dbReference>
<evidence type="ECO:0000256" key="7">
    <source>
        <dbReference type="RuleBase" id="RU361240"/>
    </source>
</evidence>
<accession>A0A2C5YZE7</accession>
<dbReference type="InterPro" id="IPR045175">
    <property type="entry name" value="M28_fam"/>
</dbReference>
<comment type="cofactor">
    <cofactor evidence="1">
        <name>Zn(2+)</name>
        <dbReference type="ChEBI" id="CHEBI:29105"/>
    </cofactor>
</comment>
<dbReference type="GO" id="GO:0046872">
    <property type="term" value="F:metal ion binding"/>
    <property type="evidence" value="ECO:0007669"/>
    <property type="project" value="UniProtKB-KW"/>
</dbReference>
<dbReference type="OrthoDB" id="10013407at2759"/>
<dbReference type="PANTHER" id="PTHR12147">
    <property type="entry name" value="METALLOPEPTIDASE M28 FAMILY MEMBER"/>
    <property type="match status" value="1"/>
</dbReference>
<dbReference type="Proteomes" id="UP000224854">
    <property type="component" value="Unassembled WGS sequence"/>
</dbReference>
<reference evidence="10 11" key="1">
    <citation type="submission" date="2017-06" db="EMBL/GenBank/DDBJ databases">
        <title>Ant-infecting Ophiocordyceps genomes reveal a high diversity of potential behavioral manipulation genes and a possible major role for enterotoxins.</title>
        <authorList>
            <person name="De Bekker C."/>
            <person name="Evans H.C."/>
            <person name="Brachmann A."/>
            <person name="Hughes D.P."/>
        </authorList>
    </citation>
    <scope>NUCLEOTIDE SEQUENCE [LARGE SCALE GENOMIC DNA]</scope>
    <source>
        <strain evidence="10 11">1348a</strain>
    </source>
</reference>
<organism evidence="10 11">
    <name type="scientific">Ophiocordyceps australis</name>
    <dbReference type="NCBI Taxonomy" id="1399860"/>
    <lineage>
        <taxon>Eukaryota</taxon>
        <taxon>Fungi</taxon>
        <taxon>Dikarya</taxon>
        <taxon>Ascomycota</taxon>
        <taxon>Pezizomycotina</taxon>
        <taxon>Sordariomycetes</taxon>
        <taxon>Hypocreomycetidae</taxon>
        <taxon>Hypocreales</taxon>
        <taxon>Ophiocordycipitaceae</taxon>
        <taxon>Ophiocordyceps</taxon>
    </lineage>
</organism>
<dbReference type="Pfam" id="PF04389">
    <property type="entry name" value="Peptidase_M28"/>
    <property type="match status" value="1"/>
</dbReference>
<dbReference type="SUPFAM" id="SSF52025">
    <property type="entry name" value="PA domain"/>
    <property type="match status" value="1"/>
</dbReference>
<feature type="chain" id="PRO_5011818994" description="Peptide hydrolase" evidence="7">
    <location>
        <begin position="22"/>
        <end position="498"/>
    </location>
</feature>
<keyword evidence="4 7" id="KW-0479">Metal-binding</keyword>
<dbReference type="AlphaFoldDB" id="A0A2C5YZE7"/>
<dbReference type="GO" id="GO:0006508">
    <property type="term" value="P:proteolysis"/>
    <property type="evidence" value="ECO:0007669"/>
    <property type="project" value="UniProtKB-KW"/>
</dbReference>
<dbReference type="SUPFAM" id="SSF53187">
    <property type="entry name" value="Zn-dependent exopeptidases"/>
    <property type="match status" value="1"/>
</dbReference>
<sequence>MNIKSWVAALCAFLLVNVTIAQFSSLQPHAAVWACRWRNVNNWVLDLERIFVDRGTRSSGTNGYRWALGYVKRRVTGSWEAKRWLDWQEQHFKHIYDFSREVWLTSPIGENITVQTLKYNTASNIHGIEGVLIDTRTNTTHGSACLKEQWEGIQAKGKIAIIMRGGCPLAQKVKHARDHGAIAAIIYHHVEDNTGVPGGSLGLENAGHLIPTLLTDYQSGMELNFCVRKGIQCKVRLVVDCVTETRQGTNFIVETKVGDPKSVILVGAHLDTLPLSPGMNDNGSGVAALIEIARAMREYYGFVNKVRFAFWGGYFNGRAGSEHYVSLLAEAHLDWHKFYLDIDMVGAIRPVWTVYSDTRDHKAGSRHMFKFLEINGAKPAYRHFRDSSDYVTFLKRGIPSAGLYTGSGPSIYPCHGLPCDNKRNVNSDTVFEATKAAMYMVSKLALDSSEVPPRVKPFLRSAVVNGTEPRFYGNDTVPQDSEEDRMEYLDRIEGIASF</sequence>
<comment type="similarity">
    <text evidence="2">Belongs to the peptidase M28 family. M28B subfamily.</text>
</comment>
<dbReference type="Pfam" id="PF02225">
    <property type="entry name" value="PA"/>
    <property type="match status" value="1"/>
</dbReference>
<proteinExistence type="inferred from homology"/>
<gene>
    <name evidence="10" type="ORF">CDD82_437</name>
</gene>
<keyword evidence="6 7" id="KW-0862">Zinc</keyword>
<dbReference type="PANTHER" id="PTHR12147:SF26">
    <property type="entry name" value="PEPTIDASE M28 DOMAIN-CONTAINING PROTEIN"/>
    <property type="match status" value="1"/>
</dbReference>
<evidence type="ECO:0000259" key="8">
    <source>
        <dbReference type="Pfam" id="PF02225"/>
    </source>
</evidence>
<keyword evidence="11" id="KW-1185">Reference proteome</keyword>
<evidence type="ECO:0000256" key="2">
    <source>
        <dbReference type="ARBA" id="ARBA00005634"/>
    </source>
</evidence>
<evidence type="ECO:0000256" key="5">
    <source>
        <dbReference type="ARBA" id="ARBA00022801"/>
    </source>
</evidence>
<feature type="signal peptide" evidence="7">
    <location>
        <begin position="1"/>
        <end position="21"/>
    </location>
</feature>
<evidence type="ECO:0000256" key="6">
    <source>
        <dbReference type="ARBA" id="ARBA00022833"/>
    </source>
</evidence>
<dbReference type="InterPro" id="IPR046450">
    <property type="entry name" value="PA_dom_sf"/>
</dbReference>
<evidence type="ECO:0000259" key="9">
    <source>
        <dbReference type="Pfam" id="PF04389"/>
    </source>
</evidence>
<feature type="domain" description="PA" evidence="8">
    <location>
        <begin position="142"/>
        <end position="223"/>
    </location>
</feature>